<dbReference type="GeneID" id="116298371"/>
<proteinExistence type="predicted"/>
<keyword evidence="2" id="KW-0217">Developmental protein</keyword>
<dbReference type="InParanoid" id="A0A6P8ICF2"/>
<feature type="domain" description="Homeobox" evidence="12">
    <location>
        <begin position="138"/>
        <end position="198"/>
    </location>
</feature>
<dbReference type="SUPFAM" id="SSF46689">
    <property type="entry name" value="Homeodomain-like"/>
    <property type="match status" value="1"/>
</dbReference>
<dbReference type="GO" id="GO:0045944">
    <property type="term" value="P:positive regulation of transcription by RNA polymerase II"/>
    <property type="evidence" value="ECO:0007669"/>
    <property type="project" value="InterPro"/>
</dbReference>
<evidence type="ECO:0000259" key="12">
    <source>
        <dbReference type="PROSITE" id="PS50071"/>
    </source>
</evidence>
<keyword evidence="8 9" id="KW-0539">Nucleus</keyword>
<evidence type="ECO:0000256" key="4">
    <source>
        <dbReference type="ARBA" id="ARBA00023125"/>
    </source>
</evidence>
<evidence type="ECO:0000256" key="11">
    <source>
        <dbReference type="SAM" id="MobiDB-lite"/>
    </source>
</evidence>
<dbReference type="Proteomes" id="UP000515163">
    <property type="component" value="Unplaced"/>
</dbReference>
<dbReference type="RefSeq" id="XP_031562655.1">
    <property type="nucleotide sequence ID" value="XM_031706795.1"/>
</dbReference>
<dbReference type="InterPro" id="IPR009057">
    <property type="entry name" value="Homeodomain-like_sf"/>
</dbReference>
<sequence length="225" mass="25980">MMYSPSYSNYNVPQYRPHAPPQTRTQVYHPCTYHPSRFPNVDPLASSSPPLSYTGTVSRNYPPPLSHPNDPTSGYFSASFRESTPLYRNEIITPAQDFTSPTNQQCRFPNNVCDAYIESCDEGSKSPSDDGEVSAKTGKKRKERTAFSKHQLQELENEFIRNNYLTRLRRYEIAISLDLTERQVKVWFQNRRMKWKRVKGGKKPEKRTQLATDNVESCSAEQEQL</sequence>
<dbReference type="OrthoDB" id="6159439at2759"/>
<dbReference type="GO" id="GO:0005634">
    <property type="term" value="C:nucleus"/>
    <property type="evidence" value="ECO:0007669"/>
    <property type="project" value="UniProtKB-SubCell"/>
</dbReference>
<gene>
    <name evidence="14" type="primary">LOC116298371</name>
</gene>
<evidence type="ECO:0000256" key="5">
    <source>
        <dbReference type="ARBA" id="ARBA00023155"/>
    </source>
</evidence>
<dbReference type="PROSITE" id="PS50071">
    <property type="entry name" value="HOMEOBOX_2"/>
    <property type="match status" value="1"/>
</dbReference>
<keyword evidence="13" id="KW-1185">Reference proteome</keyword>
<feature type="DNA-binding region" description="Homeobox" evidence="9">
    <location>
        <begin position="140"/>
        <end position="199"/>
    </location>
</feature>
<evidence type="ECO:0000256" key="1">
    <source>
        <dbReference type="ARBA" id="ARBA00004123"/>
    </source>
</evidence>
<dbReference type="FunCoup" id="A0A6P8ICF2">
    <property type="interactions" value="919"/>
</dbReference>
<keyword evidence="6" id="KW-0010">Activator</keyword>
<evidence type="ECO:0000256" key="7">
    <source>
        <dbReference type="ARBA" id="ARBA00023163"/>
    </source>
</evidence>
<evidence type="ECO:0000256" key="2">
    <source>
        <dbReference type="ARBA" id="ARBA00022473"/>
    </source>
</evidence>
<dbReference type="PROSITE" id="PS00027">
    <property type="entry name" value="HOMEOBOX_1"/>
    <property type="match status" value="1"/>
</dbReference>
<feature type="compositionally biased region" description="Polar residues" evidence="11">
    <location>
        <begin position="1"/>
        <end position="12"/>
    </location>
</feature>
<feature type="region of interest" description="Disordered" evidence="11">
    <location>
        <begin position="120"/>
        <end position="145"/>
    </location>
</feature>
<evidence type="ECO:0000256" key="10">
    <source>
        <dbReference type="RuleBase" id="RU000682"/>
    </source>
</evidence>
<dbReference type="PRINTS" id="PR00024">
    <property type="entry name" value="HOMEOBOX"/>
</dbReference>
<comment type="subcellular location">
    <subcellularLocation>
        <location evidence="1 9 10">Nucleus</location>
    </subcellularLocation>
</comment>
<dbReference type="InterPro" id="IPR020479">
    <property type="entry name" value="HD_metazoa"/>
</dbReference>
<dbReference type="KEGG" id="aten:116298371"/>
<dbReference type="AlphaFoldDB" id="A0A6P8ICF2"/>
<dbReference type="InterPro" id="IPR017970">
    <property type="entry name" value="Homeobox_CS"/>
</dbReference>
<keyword evidence="7" id="KW-0804">Transcription</keyword>
<feature type="region of interest" description="Disordered" evidence="11">
    <location>
        <begin position="198"/>
        <end position="225"/>
    </location>
</feature>
<feature type="region of interest" description="Disordered" evidence="11">
    <location>
        <begin position="1"/>
        <end position="24"/>
    </location>
</feature>
<organism evidence="13 14">
    <name type="scientific">Actinia tenebrosa</name>
    <name type="common">Australian red waratah sea anemone</name>
    <dbReference type="NCBI Taxonomy" id="6105"/>
    <lineage>
        <taxon>Eukaryota</taxon>
        <taxon>Metazoa</taxon>
        <taxon>Cnidaria</taxon>
        <taxon>Anthozoa</taxon>
        <taxon>Hexacorallia</taxon>
        <taxon>Actiniaria</taxon>
        <taxon>Actiniidae</taxon>
        <taxon>Actinia</taxon>
    </lineage>
</organism>
<accession>A0A6P8ICF2</accession>
<evidence type="ECO:0000313" key="14">
    <source>
        <dbReference type="RefSeq" id="XP_031562655.1"/>
    </source>
</evidence>
<evidence type="ECO:0000256" key="6">
    <source>
        <dbReference type="ARBA" id="ARBA00023159"/>
    </source>
</evidence>
<dbReference type="GO" id="GO:0000978">
    <property type="term" value="F:RNA polymerase II cis-regulatory region sequence-specific DNA binding"/>
    <property type="evidence" value="ECO:0007669"/>
    <property type="project" value="TreeGrafter"/>
</dbReference>
<keyword evidence="5 9" id="KW-0371">Homeobox</keyword>
<dbReference type="InterPro" id="IPR042634">
    <property type="entry name" value="MOX-1/MOX-2"/>
</dbReference>
<evidence type="ECO:0000256" key="3">
    <source>
        <dbReference type="ARBA" id="ARBA00023015"/>
    </source>
</evidence>
<protein>
    <submittedName>
        <fullName evidence="14">Homeobox protein MOX-1-like</fullName>
    </submittedName>
</protein>
<evidence type="ECO:0000256" key="8">
    <source>
        <dbReference type="ARBA" id="ARBA00023242"/>
    </source>
</evidence>
<evidence type="ECO:0000256" key="9">
    <source>
        <dbReference type="PROSITE-ProRule" id="PRU00108"/>
    </source>
</evidence>
<keyword evidence="3" id="KW-0805">Transcription regulation</keyword>
<name>A0A6P8ICF2_ACTTE</name>
<dbReference type="GO" id="GO:0000981">
    <property type="term" value="F:DNA-binding transcription factor activity, RNA polymerase II-specific"/>
    <property type="evidence" value="ECO:0007669"/>
    <property type="project" value="InterPro"/>
</dbReference>
<reference evidence="14" key="1">
    <citation type="submission" date="2025-08" db="UniProtKB">
        <authorList>
            <consortium name="RefSeq"/>
        </authorList>
    </citation>
    <scope>IDENTIFICATION</scope>
    <source>
        <tissue evidence="14">Tentacle</tissue>
    </source>
</reference>
<dbReference type="Gene3D" id="1.10.10.60">
    <property type="entry name" value="Homeodomain-like"/>
    <property type="match status" value="1"/>
</dbReference>
<dbReference type="Pfam" id="PF00046">
    <property type="entry name" value="Homeodomain"/>
    <property type="match status" value="1"/>
</dbReference>
<dbReference type="SMART" id="SM00389">
    <property type="entry name" value="HOX"/>
    <property type="match status" value="1"/>
</dbReference>
<dbReference type="PANTHER" id="PTHR24328:SF7">
    <property type="entry name" value="BUTTONLESS"/>
    <property type="match status" value="1"/>
</dbReference>
<dbReference type="CDD" id="cd00086">
    <property type="entry name" value="homeodomain"/>
    <property type="match status" value="1"/>
</dbReference>
<dbReference type="PANTHER" id="PTHR24328">
    <property type="entry name" value="HOMEOBOX PROTEIN MOX"/>
    <property type="match status" value="1"/>
</dbReference>
<dbReference type="InterPro" id="IPR001356">
    <property type="entry name" value="HD"/>
</dbReference>
<evidence type="ECO:0000313" key="13">
    <source>
        <dbReference type="Proteomes" id="UP000515163"/>
    </source>
</evidence>
<feature type="compositionally biased region" description="Polar residues" evidence="11">
    <location>
        <begin position="209"/>
        <end position="225"/>
    </location>
</feature>
<keyword evidence="4 9" id="KW-0238">DNA-binding</keyword>